<feature type="compositionally biased region" description="Low complexity" evidence="1">
    <location>
        <begin position="80"/>
        <end position="96"/>
    </location>
</feature>
<sequence length="206" mass="22022">MSIINGHGWQNIAVSQHRTLAAIPGADAQAYQSETATASAVSTVASASASRSASDSTYQDAKDAQDEAFAKLKVVLQNSGSSEASDSTSLSESDSTVKTTSAAQEFRDYMALSPEEKIRLKMLNELGLTEEDYEALPPEKKDAIDKQIAQRMKEESEIKSMAAVEPQMQAAVAATQALVKPVSEVDAADPAQARKDKENQEDPLNV</sequence>
<dbReference type="Proteomes" id="UP001335100">
    <property type="component" value="Unassembled WGS sequence"/>
</dbReference>
<accession>A0ABU7I0Z5</accession>
<evidence type="ECO:0000313" key="2">
    <source>
        <dbReference type="EMBL" id="MEE1937306.1"/>
    </source>
</evidence>
<comment type="caution">
    <text evidence="2">The sequence shown here is derived from an EMBL/GenBank/DDBJ whole genome shotgun (WGS) entry which is preliminary data.</text>
</comment>
<gene>
    <name evidence="2" type="ORF">V0R50_29125</name>
</gene>
<keyword evidence="3" id="KW-1185">Reference proteome</keyword>
<protein>
    <submittedName>
        <fullName evidence="2">Uncharacterized protein</fullName>
    </submittedName>
</protein>
<evidence type="ECO:0000313" key="3">
    <source>
        <dbReference type="Proteomes" id="UP001335100"/>
    </source>
</evidence>
<proteinExistence type="predicted"/>
<feature type="region of interest" description="Disordered" evidence="1">
    <location>
        <begin position="80"/>
        <end position="101"/>
    </location>
</feature>
<reference evidence="2 3" key="1">
    <citation type="submission" date="2024-01" db="EMBL/GenBank/DDBJ databases">
        <title>Unpublished Manusciprt.</title>
        <authorList>
            <person name="Duman M."/>
            <person name="Valdes E.G."/>
            <person name="Ajmi N."/>
            <person name="Altun S."/>
            <person name="Saticioglu I.B."/>
        </authorList>
    </citation>
    <scope>NUCLEOTIDE SEQUENCE [LARGE SCALE GENOMIC DNA]</scope>
    <source>
        <strain evidence="2 3">148P</strain>
    </source>
</reference>
<name>A0ABU7I0Z5_9PSED</name>
<dbReference type="EMBL" id="JAZDQJ010000058">
    <property type="protein sequence ID" value="MEE1937306.1"/>
    <property type="molecule type" value="Genomic_DNA"/>
</dbReference>
<evidence type="ECO:0000256" key="1">
    <source>
        <dbReference type="SAM" id="MobiDB-lite"/>
    </source>
</evidence>
<organism evidence="2 3">
    <name type="scientific">Pseudomonas ulcerans</name>
    <dbReference type="NCBI Taxonomy" id="3115852"/>
    <lineage>
        <taxon>Bacteria</taxon>
        <taxon>Pseudomonadati</taxon>
        <taxon>Pseudomonadota</taxon>
        <taxon>Gammaproteobacteria</taxon>
        <taxon>Pseudomonadales</taxon>
        <taxon>Pseudomonadaceae</taxon>
        <taxon>Pseudomonas</taxon>
    </lineage>
</organism>
<dbReference type="RefSeq" id="WP_330077963.1">
    <property type="nucleotide sequence ID" value="NZ_JAZDQJ010000058.1"/>
</dbReference>
<feature type="region of interest" description="Disordered" evidence="1">
    <location>
        <begin position="182"/>
        <end position="206"/>
    </location>
</feature>